<evidence type="ECO:0000313" key="6">
    <source>
        <dbReference type="EMBL" id="ESK96159.1"/>
    </source>
</evidence>
<name>V2YWU6_MONRO</name>
<dbReference type="Pfam" id="PF08100">
    <property type="entry name" value="Dimerisation"/>
    <property type="match status" value="1"/>
</dbReference>
<protein>
    <submittedName>
        <fullName evidence="6">Uncharacterized protein</fullName>
    </submittedName>
</protein>
<gene>
    <name evidence="6" type="ORF">Moror_7300</name>
</gene>
<dbReference type="Gene3D" id="3.40.50.150">
    <property type="entry name" value="Vaccinia Virus protein VP39"/>
    <property type="match status" value="1"/>
</dbReference>
<feature type="domain" description="O-methyltransferase dimerisation" evidence="5">
    <location>
        <begin position="76"/>
        <end position="154"/>
    </location>
</feature>
<accession>V2YWU6</accession>
<dbReference type="InterPro" id="IPR016461">
    <property type="entry name" value="COMT-like"/>
</dbReference>
<dbReference type="Pfam" id="PF00891">
    <property type="entry name" value="Methyltransf_2"/>
    <property type="match status" value="1"/>
</dbReference>
<dbReference type="GO" id="GO:0032259">
    <property type="term" value="P:methylation"/>
    <property type="evidence" value="ECO:0007669"/>
    <property type="project" value="UniProtKB-KW"/>
</dbReference>
<dbReference type="InterPro" id="IPR029063">
    <property type="entry name" value="SAM-dependent_MTases_sf"/>
</dbReference>
<dbReference type="OrthoDB" id="2410195at2759"/>
<evidence type="ECO:0000259" key="5">
    <source>
        <dbReference type="Pfam" id="PF08100"/>
    </source>
</evidence>
<evidence type="ECO:0000259" key="4">
    <source>
        <dbReference type="Pfam" id="PF00891"/>
    </source>
</evidence>
<dbReference type="SUPFAM" id="SSF53335">
    <property type="entry name" value="S-adenosyl-L-methionine-dependent methyltransferases"/>
    <property type="match status" value="1"/>
</dbReference>
<dbReference type="InterPro" id="IPR036390">
    <property type="entry name" value="WH_DNA-bd_sf"/>
</dbReference>
<evidence type="ECO:0000313" key="7">
    <source>
        <dbReference type="Proteomes" id="UP000017559"/>
    </source>
</evidence>
<proteinExistence type="predicted"/>
<dbReference type="AlphaFoldDB" id="V2YWU6"/>
<organism evidence="6 7">
    <name type="scientific">Moniliophthora roreri (strain MCA 2997)</name>
    <name type="common">Cocoa frosty pod rot fungus</name>
    <name type="synonym">Crinipellis roreri</name>
    <dbReference type="NCBI Taxonomy" id="1381753"/>
    <lineage>
        <taxon>Eukaryota</taxon>
        <taxon>Fungi</taxon>
        <taxon>Dikarya</taxon>
        <taxon>Basidiomycota</taxon>
        <taxon>Agaricomycotina</taxon>
        <taxon>Agaricomycetes</taxon>
        <taxon>Agaricomycetidae</taxon>
        <taxon>Agaricales</taxon>
        <taxon>Marasmiineae</taxon>
        <taxon>Marasmiaceae</taxon>
        <taxon>Moniliophthora</taxon>
    </lineage>
</organism>
<dbReference type="GO" id="GO:0008171">
    <property type="term" value="F:O-methyltransferase activity"/>
    <property type="evidence" value="ECO:0007669"/>
    <property type="project" value="InterPro"/>
</dbReference>
<dbReference type="InterPro" id="IPR001077">
    <property type="entry name" value="COMT_C"/>
</dbReference>
<reference evidence="6 7" key="1">
    <citation type="journal article" date="2014" name="BMC Genomics">
        <title>Genome and secretome analysis of the hemibiotrophic fungal pathogen, Moniliophthora roreri, which causes frosty pod rot disease of cacao: mechanisms of the biotrophic and necrotrophic phases.</title>
        <authorList>
            <person name="Meinhardt L.W."/>
            <person name="Costa G.G.L."/>
            <person name="Thomazella D.P.T."/>
            <person name="Teixeira P.J.P.L."/>
            <person name="Carazzolle M.F."/>
            <person name="Schuster S.C."/>
            <person name="Carlson J.E."/>
            <person name="Guiltinan M.J."/>
            <person name="Mieczkowski P."/>
            <person name="Farmer A."/>
            <person name="Ramaraj T."/>
            <person name="Crozier J."/>
            <person name="Davis R.E."/>
            <person name="Shao J."/>
            <person name="Melnick R.L."/>
            <person name="Pereira G.A.G."/>
            <person name="Bailey B.A."/>
        </authorList>
    </citation>
    <scope>NUCLEOTIDE SEQUENCE [LARGE SCALE GENOMIC DNA]</scope>
    <source>
        <strain evidence="6 7">MCA 2997</strain>
    </source>
</reference>
<dbReference type="Gene3D" id="1.10.10.10">
    <property type="entry name" value="Winged helix-like DNA-binding domain superfamily/Winged helix DNA-binding domain"/>
    <property type="match status" value="1"/>
</dbReference>
<sequence length="454" mass="49180">MASPLTALVDIISNGVGSIESAYKEKGASVPSLDVPFAPGPLDNDPALEMTIRTVIAASLQLIANIRHPMENIQEAATAFYMSAALDTVNEAHVANVLIGAGPEGLHVDEIAKEVGIESPQLARVLRYLATRHIFREVKPNVFAHNRASALLTKRAPLHEIRENPVAQYDDSPAAAFVGHVAGEALKGGPYLSSYLLGGHKEHLSPFNMSIGVNESIWQWWEQPGNEMRPRRFATAMKGGGERFPPSIYIEAFDWASLNEGAVVVDVGGGVGPVTLALHKAFPQITCVVQDLPPVISEAQKFWESEAPNAVPSGKVKLQVHNFFEPQAEKNAAVYFLRLVLHDWPNNKSQDILRNLRASANDDTKLILFDMVVPHACAEASPIPGVPVGPPAPPPLLSNFAAGPFITMVDIQMLNLMNGMERTMEGFIELGKETGWKLESFKPGPLTAFVFSAV</sequence>
<dbReference type="EMBL" id="AWSO01000054">
    <property type="protein sequence ID" value="ESK96159.1"/>
    <property type="molecule type" value="Genomic_DNA"/>
</dbReference>
<keyword evidence="3" id="KW-0949">S-adenosyl-L-methionine</keyword>
<dbReference type="PANTHER" id="PTHR43712">
    <property type="entry name" value="PUTATIVE (AFU_ORTHOLOGUE AFUA_4G14580)-RELATED"/>
    <property type="match status" value="1"/>
</dbReference>
<dbReference type="Proteomes" id="UP000017559">
    <property type="component" value="Unassembled WGS sequence"/>
</dbReference>
<keyword evidence="7" id="KW-1185">Reference proteome</keyword>
<evidence type="ECO:0000256" key="1">
    <source>
        <dbReference type="ARBA" id="ARBA00022603"/>
    </source>
</evidence>
<evidence type="ECO:0000256" key="2">
    <source>
        <dbReference type="ARBA" id="ARBA00022679"/>
    </source>
</evidence>
<dbReference type="InterPro" id="IPR036388">
    <property type="entry name" value="WH-like_DNA-bd_sf"/>
</dbReference>
<dbReference type="KEGG" id="mrr:Moror_7300"/>
<keyword evidence="1" id="KW-0489">Methyltransferase</keyword>
<dbReference type="HOGENOM" id="CLU_005533_0_3_1"/>
<evidence type="ECO:0000256" key="3">
    <source>
        <dbReference type="ARBA" id="ARBA00022691"/>
    </source>
</evidence>
<keyword evidence="2" id="KW-0808">Transferase</keyword>
<dbReference type="GO" id="GO:0046983">
    <property type="term" value="F:protein dimerization activity"/>
    <property type="evidence" value="ECO:0007669"/>
    <property type="project" value="InterPro"/>
</dbReference>
<dbReference type="PANTHER" id="PTHR43712:SF2">
    <property type="entry name" value="O-METHYLTRANSFERASE CICE"/>
    <property type="match status" value="1"/>
</dbReference>
<comment type="caution">
    <text evidence="6">The sequence shown here is derived from an EMBL/GenBank/DDBJ whole genome shotgun (WGS) entry which is preliminary data.</text>
</comment>
<dbReference type="InterPro" id="IPR012967">
    <property type="entry name" value="COMT_dimerisation"/>
</dbReference>
<feature type="domain" description="O-methyltransferase C-terminal" evidence="4">
    <location>
        <begin position="250"/>
        <end position="376"/>
    </location>
</feature>
<dbReference type="PROSITE" id="PS51683">
    <property type="entry name" value="SAM_OMT_II"/>
    <property type="match status" value="1"/>
</dbReference>
<dbReference type="SUPFAM" id="SSF46785">
    <property type="entry name" value="Winged helix' DNA-binding domain"/>
    <property type="match status" value="1"/>
</dbReference>